<name>A0A286UF66_9AGAM</name>
<dbReference type="PROSITE" id="PS51462">
    <property type="entry name" value="NUDIX"/>
    <property type="match status" value="1"/>
</dbReference>
<organism evidence="2 3">
    <name type="scientific">Pyrrhoderma noxium</name>
    <dbReference type="NCBI Taxonomy" id="2282107"/>
    <lineage>
        <taxon>Eukaryota</taxon>
        <taxon>Fungi</taxon>
        <taxon>Dikarya</taxon>
        <taxon>Basidiomycota</taxon>
        <taxon>Agaricomycotina</taxon>
        <taxon>Agaricomycetes</taxon>
        <taxon>Hymenochaetales</taxon>
        <taxon>Hymenochaetaceae</taxon>
        <taxon>Pyrrhoderma</taxon>
    </lineage>
</organism>
<dbReference type="Gene3D" id="3.90.79.10">
    <property type="entry name" value="Nucleoside Triphosphate Pyrophosphohydrolase"/>
    <property type="match status" value="1"/>
</dbReference>
<dbReference type="PANTHER" id="PTHR13622">
    <property type="entry name" value="THIAMIN PYROPHOSPHOKINASE"/>
    <property type="match status" value="1"/>
</dbReference>
<evidence type="ECO:0000313" key="2">
    <source>
        <dbReference type="EMBL" id="PAV18188.1"/>
    </source>
</evidence>
<comment type="caution">
    <text evidence="2">The sequence shown here is derived from an EMBL/GenBank/DDBJ whole genome shotgun (WGS) entry which is preliminary data.</text>
</comment>
<dbReference type="CDD" id="cd03676">
    <property type="entry name" value="NUDIX_Tnr3_like"/>
    <property type="match status" value="1"/>
</dbReference>
<dbReference type="OrthoDB" id="10261522at2759"/>
<dbReference type="Proteomes" id="UP000217199">
    <property type="component" value="Unassembled WGS sequence"/>
</dbReference>
<feature type="domain" description="Nudix hydrolase" evidence="1">
    <location>
        <begin position="179"/>
        <end position="331"/>
    </location>
</feature>
<gene>
    <name evidence="2" type="ORF">PNOK_0667400</name>
</gene>
<keyword evidence="2" id="KW-0378">Hydrolase</keyword>
<reference evidence="2 3" key="1">
    <citation type="journal article" date="2017" name="Mol. Ecol.">
        <title>Comparative and population genomic landscape of Phellinus noxius: A hypervariable fungus causing root rot in trees.</title>
        <authorList>
            <person name="Chung C.L."/>
            <person name="Lee T.J."/>
            <person name="Akiba M."/>
            <person name="Lee H.H."/>
            <person name="Kuo T.H."/>
            <person name="Liu D."/>
            <person name="Ke H.M."/>
            <person name="Yokoi T."/>
            <person name="Roa M.B."/>
            <person name="Lu M.J."/>
            <person name="Chang Y.Y."/>
            <person name="Ann P.J."/>
            <person name="Tsai J.N."/>
            <person name="Chen C.Y."/>
            <person name="Tzean S.S."/>
            <person name="Ota Y."/>
            <person name="Hattori T."/>
            <person name="Sahashi N."/>
            <person name="Liou R.F."/>
            <person name="Kikuchi T."/>
            <person name="Tsai I.J."/>
        </authorList>
    </citation>
    <scope>NUCLEOTIDE SEQUENCE [LARGE SCALE GENOMIC DNA]</scope>
    <source>
        <strain evidence="2 3">FFPRI411160</strain>
    </source>
</reference>
<dbReference type="EMBL" id="NBII01000006">
    <property type="protein sequence ID" value="PAV18188.1"/>
    <property type="molecule type" value="Genomic_DNA"/>
</dbReference>
<dbReference type="AlphaFoldDB" id="A0A286UF66"/>
<evidence type="ECO:0000313" key="3">
    <source>
        <dbReference type="Proteomes" id="UP000217199"/>
    </source>
</evidence>
<dbReference type="Pfam" id="PF00293">
    <property type="entry name" value="NUDIX"/>
    <property type="match status" value="1"/>
</dbReference>
<dbReference type="InParanoid" id="A0A286UF66"/>
<keyword evidence="3" id="KW-1185">Reference proteome</keyword>
<dbReference type="FunFam" id="3.90.79.10:FF:000019">
    <property type="entry name" value="Thiamin pyrophosphokinase, putative"/>
    <property type="match status" value="1"/>
</dbReference>
<dbReference type="SUPFAM" id="SSF55811">
    <property type="entry name" value="Nudix"/>
    <property type="match status" value="1"/>
</dbReference>
<dbReference type="PANTHER" id="PTHR13622:SF8">
    <property type="entry name" value="THIAMIN PYROPHOSPHOKINASE 1"/>
    <property type="match status" value="1"/>
</dbReference>
<dbReference type="InterPro" id="IPR015797">
    <property type="entry name" value="NUDIX_hydrolase-like_dom_sf"/>
</dbReference>
<evidence type="ECO:0000259" key="1">
    <source>
        <dbReference type="PROSITE" id="PS51462"/>
    </source>
</evidence>
<dbReference type="STRING" id="2282107.A0A286UF66"/>
<protein>
    <submittedName>
        <fullName evidence="2">Nudix hydrolase 20</fullName>
    </submittedName>
</protein>
<sequence length="368" mass="41387">MATPATIPNETLLTAVESADNFDFHQHKDELTVFCLSNDTTSFAAPIGLLWPEVVEALREDNEDSIKEGKLPTWGFLPDDNTELNDLHPQRRISHAFFSSHIAPNSSARSEAIDATLTRWRQSGKFSNVIGGRLWRNELYPIYADPFRCLAHLQKGSVDGSADGVVFNVERAAAALFGVVTYGVHMTIFQRPAFGKEGEVMIWVATRSKTKQTWPGWLDNSVAGGIPSGMSPFESLVKESMEEASLAEDIVRKHTHSVGAVSYFFQKGRWLQPEVEFVYDLEIPSTLPEESDSFQPKPLDGEVEKFEFLPLSEVVARIHKGLFKPNCAVVLVDFLIRHGFITPELEPNYLEINTRIHSTFEYTQWARI</sequence>
<dbReference type="GO" id="GO:0044715">
    <property type="term" value="F:8-oxo-dGDP phosphatase activity"/>
    <property type="evidence" value="ECO:0007669"/>
    <property type="project" value="UniProtKB-ARBA"/>
</dbReference>
<dbReference type="InterPro" id="IPR000086">
    <property type="entry name" value="NUDIX_hydrolase_dom"/>
</dbReference>
<proteinExistence type="predicted"/>
<accession>A0A286UF66</accession>